<sequence>MADDDDVPQGVIVCVRLRPMFVKRPDGTPGREATCQRVVEMEGKAEKGVGCAVTKIYDPNDMSAEPRSYAFDRSWWSCDGSKDDPERPGFSRLAEPSSTSSST</sequence>
<protein>
    <recommendedName>
        <fullName evidence="4">Kinesin motor domain-containing protein</fullName>
    </recommendedName>
</protein>
<evidence type="ECO:0008006" key="4">
    <source>
        <dbReference type="Google" id="ProtNLM"/>
    </source>
</evidence>
<feature type="region of interest" description="Disordered" evidence="1">
    <location>
        <begin position="80"/>
        <end position="103"/>
    </location>
</feature>
<proteinExistence type="predicted"/>
<evidence type="ECO:0000256" key="1">
    <source>
        <dbReference type="SAM" id="MobiDB-lite"/>
    </source>
</evidence>
<dbReference type="Proteomes" id="UP001642484">
    <property type="component" value="Unassembled WGS sequence"/>
</dbReference>
<evidence type="ECO:0000313" key="3">
    <source>
        <dbReference type="Proteomes" id="UP001642484"/>
    </source>
</evidence>
<dbReference type="EMBL" id="CAXAMN010001102">
    <property type="protein sequence ID" value="CAK8992229.1"/>
    <property type="molecule type" value="Genomic_DNA"/>
</dbReference>
<gene>
    <name evidence="2" type="ORF">CCMP2556_LOCUS2779</name>
</gene>
<reference evidence="2 3" key="1">
    <citation type="submission" date="2024-02" db="EMBL/GenBank/DDBJ databases">
        <authorList>
            <person name="Chen Y."/>
            <person name="Shah S."/>
            <person name="Dougan E. K."/>
            <person name="Thang M."/>
            <person name="Chan C."/>
        </authorList>
    </citation>
    <scope>NUCLEOTIDE SEQUENCE [LARGE SCALE GENOMIC DNA]</scope>
</reference>
<feature type="compositionally biased region" description="Basic and acidic residues" evidence="1">
    <location>
        <begin position="80"/>
        <end position="89"/>
    </location>
</feature>
<comment type="caution">
    <text evidence="2">The sequence shown here is derived from an EMBL/GenBank/DDBJ whole genome shotgun (WGS) entry which is preliminary data.</text>
</comment>
<evidence type="ECO:0000313" key="2">
    <source>
        <dbReference type="EMBL" id="CAK8992229.1"/>
    </source>
</evidence>
<name>A0ABP0HS38_9DINO</name>
<organism evidence="2 3">
    <name type="scientific">Durusdinium trenchii</name>
    <dbReference type="NCBI Taxonomy" id="1381693"/>
    <lineage>
        <taxon>Eukaryota</taxon>
        <taxon>Sar</taxon>
        <taxon>Alveolata</taxon>
        <taxon>Dinophyceae</taxon>
        <taxon>Suessiales</taxon>
        <taxon>Symbiodiniaceae</taxon>
        <taxon>Durusdinium</taxon>
    </lineage>
</organism>
<accession>A0ABP0HS38</accession>
<keyword evidence="3" id="KW-1185">Reference proteome</keyword>